<protein>
    <recommendedName>
        <fullName evidence="9">Mid2 domain-containing protein</fullName>
    </recommendedName>
</protein>
<evidence type="ECO:0000313" key="8">
    <source>
        <dbReference type="EMBL" id="CEO51612.1"/>
    </source>
</evidence>
<sequence length="313" mass="32643">MTNILLGLFLLIFLRPCSAASTCYFPNGNIASDNFPCDPDAEQSACCGGGLGNVCLSNKLCQNSNGNLVRGACTDKNWESPECAMYCLGAVTGGTDLISCSNVTKTDTSFCCDHAANCCDNGVARFEVLPSRAGTWASWNVASSKYITVSTSSTRASSSTATATSALTTSASTASAPTSVSSASASSTAISSEGSQNVTSSGLSVGAQVGIGVGVGVGALLVAIMAFLLWKNHKKNQIINDNQVREVSHPPSSSSPWDPSTQSYASSTHPYSHAGPWPPHYHEQQLLYDNGPKELQDQRWNGPGVRAELPAQV</sequence>
<organism evidence="8">
    <name type="scientific">Bionectria ochroleuca</name>
    <name type="common">Gliocladium roseum</name>
    <dbReference type="NCBI Taxonomy" id="29856"/>
    <lineage>
        <taxon>Eukaryota</taxon>
        <taxon>Fungi</taxon>
        <taxon>Dikarya</taxon>
        <taxon>Ascomycota</taxon>
        <taxon>Pezizomycotina</taxon>
        <taxon>Sordariomycetes</taxon>
        <taxon>Hypocreomycetidae</taxon>
        <taxon>Hypocreales</taxon>
        <taxon>Bionectriaceae</taxon>
        <taxon>Clonostachys</taxon>
    </lineage>
</organism>
<dbReference type="EMBL" id="CDPU01000024">
    <property type="protein sequence ID" value="CEO51612.1"/>
    <property type="molecule type" value="Genomic_DNA"/>
</dbReference>
<gene>
    <name evidence="8" type="ORF">BN869_000007670_1</name>
</gene>
<feature type="compositionally biased region" description="Low complexity" evidence="5">
    <location>
        <begin position="249"/>
        <end position="263"/>
    </location>
</feature>
<keyword evidence="3 6" id="KW-1133">Transmembrane helix</keyword>
<feature type="region of interest" description="Disordered" evidence="5">
    <location>
        <begin position="245"/>
        <end position="313"/>
    </location>
</feature>
<feature type="transmembrane region" description="Helical" evidence="6">
    <location>
        <begin position="209"/>
        <end position="230"/>
    </location>
</feature>
<proteinExistence type="predicted"/>
<evidence type="ECO:0000256" key="7">
    <source>
        <dbReference type="SAM" id="SignalP"/>
    </source>
</evidence>
<evidence type="ECO:0000256" key="3">
    <source>
        <dbReference type="ARBA" id="ARBA00022989"/>
    </source>
</evidence>
<reference evidence="8" key="1">
    <citation type="submission" date="2015-01" db="EMBL/GenBank/DDBJ databases">
        <authorList>
            <person name="Durling Mikael"/>
        </authorList>
    </citation>
    <scope>NUCLEOTIDE SEQUENCE</scope>
</reference>
<accession>A0A0B7K7S1</accession>
<dbReference type="GO" id="GO:0071944">
    <property type="term" value="C:cell periphery"/>
    <property type="evidence" value="ECO:0007669"/>
    <property type="project" value="UniProtKB-ARBA"/>
</dbReference>
<dbReference type="PANTHER" id="PTHR15549:SF26">
    <property type="entry name" value="AXIAL BUDDING PATTERN PROTEIN 2-RELATED"/>
    <property type="match status" value="1"/>
</dbReference>
<feature type="chain" id="PRO_5002118291" description="Mid2 domain-containing protein" evidence="7">
    <location>
        <begin position="20"/>
        <end position="313"/>
    </location>
</feature>
<keyword evidence="4 6" id="KW-0472">Membrane</keyword>
<evidence type="ECO:0000256" key="5">
    <source>
        <dbReference type="SAM" id="MobiDB-lite"/>
    </source>
</evidence>
<evidence type="ECO:0000256" key="1">
    <source>
        <dbReference type="ARBA" id="ARBA00004167"/>
    </source>
</evidence>
<dbReference type="AlphaFoldDB" id="A0A0B7K7S1"/>
<evidence type="ECO:0000256" key="6">
    <source>
        <dbReference type="SAM" id="Phobius"/>
    </source>
</evidence>
<evidence type="ECO:0008006" key="9">
    <source>
        <dbReference type="Google" id="ProtNLM"/>
    </source>
</evidence>
<keyword evidence="2 6" id="KW-0812">Transmembrane</keyword>
<dbReference type="GO" id="GO:0016020">
    <property type="term" value="C:membrane"/>
    <property type="evidence" value="ECO:0007669"/>
    <property type="project" value="UniProtKB-SubCell"/>
</dbReference>
<comment type="subcellular location">
    <subcellularLocation>
        <location evidence="1">Membrane</location>
        <topology evidence="1">Single-pass membrane protein</topology>
    </subcellularLocation>
</comment>
<keyword evidence="7" id="KW-0732">Signal</keyword>
<evidence type="ECO:0000256" key="4">
    <source>
        <dbReference type="ARBA" id="ARBA00023136"/>
    </source>
</evidence>
<feature type="signal peptide" evidence="7">
    <location>
        <begin position="1"/>
        <end position="19"/>
    </location>
</feature>
<dbReference type="InterPro" id="IPR051694">
    <property type="entry name" value="Immunoregulatory_rcpt-like"/>
</dbReference>
<name>A0A0B7K7S1_BIOOC</name>
<dbReference type="PANTHER" id="PTHR15549">
    <property type="entry name" value="PAIRED IMMUNOGLOBULIN-LIKE TYPE 2 RECEPTOR"/>
    <property type="match status" value="1"/>
</dbReference>
<evidence type="ECO:0000256" key="2">
    <source>
        <dbReference type="ARBA" id="ARBA00022692"/>
    </source>
</evidence>